<sequence length="504" mass="56099">MGNQNFDVIIVGRGPVGLFLACELRLQGLSVLLVERRTQTGLDKMGETRACVIHGRTLEIFENRGLIEKFEACGSRVDWWHYGVLESRLQYSAFSNESKHNCTLFVPQYKTEDILLQRAQELGADIRLGVLVQSIEQSATSIIIRGTSSSRETGPEGVPFTATGKYLVGTDGWRSSVRTMAGFGWDHYPATHTMLSAEVKLRKEMPNPSIVKNAKGILISLKLKVPSGRYRMAVWTPSTSDTPTEMPLTLEEFSQAVEEVTGVDYEMYDPCVLSRFSNESGNVTNYRKQRIFLGGDAGHRHLPAGGQGMNLGIQEVTNLGWKLGAVIRGDMPESLLDTYELERLPIARSVVDNTTAQSLLFFSSTHPENSLREAMNRLLKVPEANRSLARQINGFSYSYPLPLSVIHPDGWATLPDEITGKRAPDVKLRLKIGHEKWLSEFLGHAKWVQLRFLPRVTGAPAPPAFQGQTEVVDVEEILGGDRSMYEHTAELLIRPDGHMGFGRS</sequence>
<keyword evidence="1" id="KW-0560">Oxidoreductase</keyword>
<dbReference type="Proteomes" id="UP001165186">
    <property type="component" value="Unassembled WGS sequence"/>
</dbReference>
<comment type="caution">
    <text evidence="1">The sequence shown here is derived from an EMBL/GenBank/DDBJ whole genome shotgun (WGS) entry which is preliminary data.</text>
</comment>
<reference evidence="1" key="1">
    <citation type="submission" date="2024-09" db="EMBL/GenBank/DDBJ databases">
        <title>Draft Genome Sequences of Neofusicoccum parvum.</title>
        <authorList>
            <person name="Ashida A."/>
            <person name="Camagna M."/>
            <person name="Tanaka A."/>
            <person name="Takemoto D."/>
        </authorList>
    </citation>
    <scope>NUCLEOTIDE SEQUENCE</scope>
    <source>
        <strain evidence="1">PPO83</strain>
    </source>
</reference>
<keyword evidence="2" id="KW-1185">Reference proteome</keyword>
<name>A0ACB5SCN1_9PEZI</name>
<proteinExistence type="predicted"/>
<evidence type="ECO:0000313" key="1">
    <source>
        <dbReference type="EMBL" id="GME34890.1"/>
    </source>
</evidence>
<dbReference type="EMBL" id="BSXG01000258">
    <property type="protein sequence ID" value="GME34890.1"/>
    <property type="molecule type" value="Genomic_DNA"/>
</dbReference>
<protein>
    <submittedName>
        <fullName evidence="1">Monooxygenase</fullName>
    </submittedName>
</protein>
<evidence type="ECO:0000313" key="2">
    <source>
        <dbReference type="Proteomes" id="UP001165186"/>
    </source>
</evidence>
<organism evidence="1 2">
    <name type="scientific">Neofusicoccum parvum</name>
    <dbReference type="NCBI Taxonomy" id="310453"/>
    <lineage>
        <taxon>Eukaryota</taxon>
        <taxon>Fungi</taxon>
        <taxon>Dikarya</taxon>
        <taxon>Ascomycota</taxon>
        <taxon>Pezizomycotina</taxon>
        <taxon>Dothideomycetes</taxon>
        <taxon>Dothideomycetes incertae sedis</taxon>
        <taxon>Botryosphaeriales</taxon>
        <taxon>Botryosphaeriaceae</taxon>
        <taxon>Neofusicoccum</taxon>
    </lineage>
</organism>
<accession>A0ACB5SCN1</accession>
<keyword evidence="1" id="KW-0503">Monooxygenase</keyword>
<gene>
    <name evidence="1" type="primary">g6619</name>
    <name evidence="1" type="ORF">NpPPO83_00006619</name>
</gene>